<gene>
    <name evidence="1" type="ORF">ABNW52_03345</name>
</gene>
<evidence type="ECO:0000313" key="2">
    <source>
        <dbReference type="Proteomes" id="UP001433638"/>
    </source>
</evidence>
<comment type="caution">
    <text evidence="1">The sequence shown here is derived from an EMBL/GenBank/DDBJ whole genome shotgun (WGS) entry which is preliminary data.</text>
</comment>
<accession>A0ABV1M0U3</accession>
<protein>
    <submittedName>
        <fullName evidence="1">Inovirus-type Gp2 protein</fullName>
    </submittedName>
</protein>
<name>A0ABV1M0U3_9NEIS</name>
<dbReference type="Proteomes" id="UP001433638">
    <property type="component" value="Unassembled WGS sequence"/>
</dbReference>
<organism evidence="1 2">
    <name type="scientific">Vogesella oryzagri</name>
    <dbReference type="NCBI Taxonomy" id="3160864"/>
    <lineage>
        <taxon>Bacteria</taxon>
        <taxon>Pseudomonadati</taxon>
        <taxon>Pseudomonadota</taxon>
        <taxon>Betaproteobacteria</taxon>
        <taxon>Neisseriales</taxon>
        <taxon>Chromobacteriaceae</taxon>
        <taxon>Vogesella</taxon>
    </lineage>
</organism>
<reference evidence="1" key="1">
    <citation type="submission" date="2024-06" db="EMBL/GenBank/DDBJ databases">
        <title>Genome sequence of Vogesella sp. MAHUQ-64.</title>
        <authorList>
            <person name="Huq M.A."/>
        </authorList>
    </citation>
    <scope>NUCLEOTIDE SEQUENCE</scope>
    <source>
        <strain evidence="1">MAHUQ-64</strain>
    </source>
</reference>
<keyword evidence="2" id="KW-1185">Reference proteome</keyword>
<proteinExistence type="predicted"/>
<evidence type="ECO:0000313" key="1">
    <source>
        <dbReference type="EMBL" id="MEQ6289641.1"/>
    </source>
</evidence>
<dbReference type="EMBL" id="JBEFLD010000002">
    <property type="protein sequence ID" value="MEQ6289641.1"/>
    <property type="molecule type" value="Genomic_DNA"/>
</dbReference>
<sequence>MKNWDVSYLRKQKSEEYLYNSLNSNSILLHDDNGRNISLHTYEDHHELAKILMTAVQNIMQVKKTIFSYERITGSNLYRIKSTRTVESIAIAIANSPDLMHLGEEKKLHPYTRLFIKMVRASSCELPYSLKDITRALPSKDVADKICSNLNDWIFWLKSEAKSEAVRTELGSWTRSSRKNKKRVTDYIAKAFKKHARILWIRLDVGYLSYHKDTTLLDRNFATFEGIKQQIQVLLKQDAIHGLFKNRIGYMYKIEHGHNKGYHGHILIALDGRHHCQGISIAKTIGEHWKEITDGKGVYYNCNQRWEGSTYSGIGMVHREEKEKRTHLLRAAGYLTKPDDFIRLTTEKGARSFVTGRMK</sequence>
<dbReference type="RefSeq" id="WP_349583986.1">
    <property type="nucleotide sequence ID" value="NZ_JBEFLD010000002.1"/>
</dbReference>